<evidence type="ECO:0000256" key="1">
    <source>
        <dbReference type="SAM" id="MobiDB-lite"/>
    </source>
</evidence>
<comment type="caution">
    <text evidence="3">The sequence shown here is derived from an EMBL/GenBank/DDBJ whole genome shotgun (WGS) entry which is preliminary data.</text>
</comment>
<dbReference type="GO" id="GO:0043683">
    <property type="term" value="P:type IV pilus assembly"/>
    <property type="evidence" value="ECO:0007669"/>
    <property type="project" value="InterPro"/>
</dbReference>
<feature type="region of interest" description="Disordered" evidence="1">
    <location>
        <begin position="125"/>
        <end position="151"/>
    </location>
</feature>
<organism evidence="3 4">
    <name type="scientific">Candidatus Curtissbacteria bacterium RIFCSPHIGHO2_01_FULL_41_11</name>
    <dbReference type="NCBI Taxonomy" id="1797711"/>
    <lineage>
        <taxon>Bacteria</taxon>
        <taxon>Candidatus Curtissiibacteriota</taxon>
    </lineage>
</organism>
<dbReference type="STRING" id="1797711.A2870_03690"/>
<feature type="transmembrane region" description="Helical" evidence="2">
    <location>
        <begin position="20"/>
        <end position="42"/>
    </location>
</feature>
<keyword evidence="2" id="KW-0472">Membrane</keyword>
<gene>
    <name evidence="3" type="ORF">A2870_03690</name>
</gene>
<name>A0A1F5G5R7_9BACT</name>
<accession>A0A1F5G5R7</accession>
<evidence type="ECO:0000313" key="3">
    <source>
        <dbReference type="EMBL" id="OGD87223.1"/>
    </source>
</evidence>
<dbReference type="Gene3D" id="3.30.70.60">
    <property type="match status" value="1"/>
</dbReference>
<proteinExistence type="predicted"/>
<evidence type="ECO:0008006" key="5">
    <source>
        <dbReference type="Google" id="ProtNLM"/>
    </source>
</evidence>
<dbReference type="GO" id="GO:0043107">
    <property type="term" value="P:type IV pilus-dependent motility"/>
    <property type="evidence" value="ECO:0007669"/>
    <property type="project" value="InterPro"/>
</dbReference>
<keyword evidence="2" id="KW-1133">Transmembrane helix</keyword>
<dbReference type="Proteomes" id="UP000179102">
    <property type="component" value="Unassembled WGS sequence"/>
</dbReference>
<reference evidence="3 4" key="1">
    <citation type="journal article" date="2016" name="Nat. Commun.">
        <title>Thousands of microbial genomes shed light on interconnected biogeochemical processes in an aquifer system.</title>
        <authorList>
            <person name="Anantharaman K."/>
            <person name="Brown C.T."/>
            <person name="Hug L.A."/>
            <person name="Sharon I."/>
            <person name="Castelle C.J."/>
            <person name="Probst A.J."/>
            <person name="Thomas B.C."/>
            <person name="Singh A."/>
            <person name="Wilkins M.J."/>
            <person name="Karaoz U."/>
            <person name="Brodie E.L."/>
            <person name="Williams K.H."/>
            <person name="Hubbard S.S."/>
            <person name="Banfield J.F."/>
        </authorList>
    </citation>
    <scope>NUCLEOTIDE SEQUENCE [LARGE SCALE GENOMIC DNA]</scope>
</reference>
<dbReference type="Pfam" id="PF04350">
    <property type="entry name" value="PilO"/>
    <property type="match status" value="1"/>
</dbReference>
<evidence type="ECO:0000256" key="2">
    <source>
        <dbReference type="SAM" id="Phobius"/>
    </source>
</evidence>
<evidence type="ECO:0000313" key="4">
    <source>
        <dbReference type="Proteomes" id="UP000179102"/>
    </source>
</evidence>
<dbReference type="EMBL" id="MFAZ01000018">
    <property type="protein sequence ID" value="OGD87223.1"/>
    <property type="molecule type" value="Genomic_DNA"/>
</dbReference>
<dbReference type="AlphaFoldDB" id="A0A1F5G5R7"/>
<dbReference type="InterPro" id="IPR007445">
    <property type="entry name" value="PilO"/>
</dbReference>
<dbReference type="InterPro" id="IPR014717">
    <property type="entry name" value="Transl_elong_EF1B/ribsomal_bS6"/>
</dbReference>
<protein>
    <recommendedName>
        <fullName evidence="5">Pilus assembly protein PilO</fullName>
    </recommendedName>
</protein>
<keyword evidence="2" id="KW-0812">Transmembrane</keyword>
<sequence length="266" mass="27929">MNLPNVPSLKLSVGFDTSRIGAMAAPISAIVISVIVLFFIVWPKFSSVLALRSENKGLEDRVQQLITKVGILSSFDKIELQQDLGYAEALLPSDKATFSMIHQIESAAGSSGVVLSKVDVAPGSVSADSSTGGSGVQAAPAGQASKEPDAAPKIQVRISTTGDYNSFLNFLSTISSVSRVTSIEDLTLSSSSTQGVVAPLKVSMVINAYWKPRATKLGQIESPVSKLTDSEQARLDKVKTAVGVGQPSFSEVPSVPIGRSDLFAPF</sequence>